<keyword evidence="8" id="KW-1185">Reference proteome</keyword>
<organism evidence="7 8">
    <name type="scientific">Neptuniibacter pectenicola</name>
    <dbReference type="NCBI Taxonomy" id="1806669"/>
    <lineage>
        <taxon>Bacteria</taxon>
        <taxon>Pseudomonadati</taxon>
        <taxon>Pseudomonadota</taxon>
        <taxon>Gammaproteobacteria</taxon>
        <taxon>Oceanospirillales</taxon>
        <taxon>Oceanospirillaceae</taxon>
        <taxon>Neptuniibacter</taxon>
    </lineage>
</organism>
<comment type="caution">
    <text evidence="7">The sequence shown here is derived from an EMBL/GenBank/DDBJ whole genome shotgun (WGS) entry which is preliminary data.</text>
</comment>
<reference evidence="7 8" key="1">
    <citation type="submission" date="2024-03" db="EMBL/GenBank/DDBJ databases">
        <title>Community enrichment and isolation of bacterial strains for fucoidan degradation.</title>
        <authorList>
            <person name="Sichert A."/>
        </authorList>
    </citation>
    <scope>NUCLEOTIDE SEQUENCE [LARGE SCALE GENOMIC DNA]</scope>
    <source>
        <strain evidence="7 8">AS76</strain>
    </source>
</reference>
<dbReference type="InterPro" id="IPR004603">
    <property type="entry name" value="DNA_mismatch_endonuc_vsr"/>
</dbReference>
<evidence type="ECO:0000313" key="8">
    <source>
        <dbReference type="Proteomes" id="UP001449225"/>
    </source>
</evidence>
<evidence type="ECO:0000256" key="4">
    <source>
        <dbReference type="ARBA" id="ARBA00022801"/>
    </source>
</evidence>
<dbReference type="SUPFAM" id="SSF52980">
    <property type="entry name" value="Restriction endonuclease-like"/>
    <property type="match status" value="1"/>
</dbReference>
<evidence type="ECO:0000256" key="1">
    <source>
        <dbReference type="ARBA" id="ARBA00022722"/>
    </source>
</evidence>
<comment type="similarity">
    <text evidence="6">Belongs to the Vsr family.</text>
</comment>
<evidence type="ECO:0000256" key="6">
    <source>
        <dbReference type="ARBA" id="ARBA00029466"/>
    </source>
</evidence>
<keyword evidence="4" id="KW-0378">Hydrolase</keyword>
<dbReference type="Proteomes" id="UP001449225">
    <property type="component" value="Unassembled WGS sequence"/>
</dbReference>
<keyword evidence="2 7" id="KW-0255">Endonuclease</keyword>
<dbReference type="NCBIfam" id="TIGR00632">
    <property type="entry name" value="vsr"/>
    <property type="match status" value="1"/>
</dbReference>
<dbReference type="CDD" id="cd00221">
    <property type="entry name" value="Vsr"/>
    <property type="match status" value="1"/>
</dbReference>
<dbReference type="InterPro" id="IPR011335">
    <property type="entry name" value="Restrct_endonuc-II-like"/>
</dbReference>
<dbReference type="EMBL" id="JBBMRA010000004">
    <property type="protein sequence ID" value="MEM5535971.1"/>
    <property type="molecule type" value="Genomic_DNA"/>
</dbReference>
<dbReference type="Gene3D" id="3.40.960.10">
    <property type="entry name" value="VSR Endonuclease"/>
    <property type="match status" value="1"/>
</dbReference>
<keyword evidence="1" id="KW-0540">Nuclease</keyword>
<evidence type="ECO:0000256" key="3">
    <source>
        <dbReference type="ARBA" id="ARBA00022763"/>
    </source>
</evidence>
<keyword evidence="3" id="KW-0227">DNA damage</keyword>
<dbReference type="Pfam" id="PF03852">
    <property type="entry name" value="Vsr"/>
    <property type="match status" value="1"/>
</dbReference>
<protein>
    <submittedName>
        <fullName evidence="7">Very short patch repair endonuclease</fullName>
    </submittedName>
</protein>
<evidence type="ECO:0000256" key="2">
    <source>
        <dbReference type="ARBA" id="ARBA00022759"/>
    </source>
</evidence>
<sequence length="101" mass="12079">MADSLTRDQRSKNMSAIKAKNTTPEIAVRKYLHSKGYRFRLHRKDLPGKTDIVLSKWKTAIFINDCYWHRHEGCKYAYTPKTNIVFWEEKFKTNADRDRKI</sequence>
<gene>
    <name evidence="7" type="ORF">WNY58_06160</name>
</gene>
<dbReference type="GO" id="GO:0004519">
    <property type="term" value="F:endonuclease activity"/>
    <property type="evidence" value="ECO:0007669"/>
    <property type="project" value="UniProtKB-KW"/>
</dbReference>
<keyword evidence="5" id="KW-0234">DNA repair</keyword>
<evidence type="ECO:0000256" key="5">
    <source>
        <dbReference type="ARBA" id="ARBA00023204"/>
    </source>
</evidence>
<evidence type="ECO:0000313" key="7">
    <source>
        <dbReference type="EMBL" id="MEM5535971.1"/>
    </source>
</evidence>
<proteinExistence type="inferred from homology"/>
<name>A0ABU9TQH3_9GAMM</name>
<accession>A0ABU9TQH3</accession>